<evidence type="ECO:0000256" key="2">
    <source>
        <dbReference type="ARBA" id="ARBA00022475"/>
    </source>
</evidence>
<feature type="transmembrane region" description="Helical" evidence="6">
    <location>
        <begin position="31"/>
        <end position="52"/>
    </location>
</feature>
<keyword evidence="5 6" id="KW-0472">Membrane</keyword>
<comment type="subcellular location">
    <subcellularLocation>
        <location evidence="1">Cell membrane</location>
        <topology evidence="1">Multi-pass membrane protein</topology>
    </subcellularLocation>
</comment>
<evidence type="ECO:0000313" key="8">
    <source>
        <dbReference type="Proteomes" id="UP001500166"/>
    </source>
</evidence>
<feature type="transmembrane region" description="Helical" evidence="6">
    <location>
        <begin position="117"/>
        <end position="135"/>
    </location>
</feature>
<evidence type="ECO:0000313" key="7">
    <source>
        <dbReference type="EMBL" id="GAA2112276.1"/>
    </source>
</evidence>
<gene>
    <name evidence="7" type="ORF">GCM10009824_08260</name>
</gene>
<evidence type="ECO:0000256" key="4">
    <source>
        <dbReference type="ARBA" id="ARBA00022989"/>
    </source>
</evidence>
<protein>
    <recommendedName>
        <fullName evidence="9">Lipopolysaccharide biosynthesis protein</fullName>
    </recommendedName>
</protein>
<evidence type="ECO:0008006" key="9">
    <source>
        <dbReference type="Google" id="ProtNLM"/>
    </source>
</evidence>
<dbReference type="Proteomes" id="UP001500166">
    <property type="component" value="Unassembled WGS sequence"/>
</dbReference>
<feature type="transmembrane region" description="Helical" evidence="6">
    <location>
        <begin position="179"/>
        <end position="210"/>
    </location>
</feature>
<organism evidence="7 8">
    <name type="scientific">Kocuria atrinae</name>
    <dbReference type="NCBI Taxonomy" id="592377"/>
    <lineage>
        <taxon>Bacteria</taxon>
        <taxon>Bacillati</taxon>
        <taxon>Actinomycetota</taxon>
        <taxon>Actinomycetes</taxon>
        <taxon>Micrococcales</taxon>
        <taxon>Micrococcaceae</taxon>
        <taxon>Kocuria</taxon>
    </lineage>
</organism>
<dbReference type="PANTHER" id="PTHR30250:SF26">
    <property type="entry name" value="PSMA PROTEIN"/>
    <property type="match status" value="1"/>
</dbReference>
<feature type="transmembrane region" description="Helical" evidence="6">
    <location>
        <begin position="350"/>
        <end position="368"/>
    </location>
</feature>
<dbReference type="RefSeq" id="WP_344223750.1">
    <property type="nucleotide sequence ID" value="NZ_BAAAQA010000006.1"/>
</dbReference>
<sequence>MTTPAATPGAPGRWRGILFPPPNHENKDNPIGSSFALTVIAVFVQGLSRFGYTLLIGNLLGTEILGQVNTAISLALFLVLLWPQASGNAASKFIAMARGRGNADEQLSVSLYASRSAAIGMAVLSVTAVVLSVLALGLPLSYALSTGLLVISLSAYNFVRGVRTGNNQFVTTTAWDCISSFVTLTLLVIVLLGELTPLLLLPLSVGYLMYAIPSWPLKGGSKLPSVLKKEILMFTLWASINIITAAGLLQLSLLLGYRFDTLAAVGQYSAAVAIATPASMLSSSMLVALAPSVARMFTAGDHANMKRQLDSIMRVMVLVFLPVFGVGIIWAEPLIHVLYGARIHEFEGSVPLLIVLFFAVSATSFNAANSRLNGGESWGVRVLALCNAVGMLLGVGAILWLGPTMGVMASAIGYMVACFISALAPMIVVWVHDRMRWGGLLTRIVVGYVLILGCLFFGLRHSELWVTVVLTVTFCAVWALISWGDLAPRVRMVTGRLRKN</sequence>
<comment type="caution">
    <text evidence="7">The sequence shown here is derived from an EMBL/GenBank/DDBJ whole genome shotgun (WGS) entry which is preliminary data.</text>
</comment>
<feature type="transmembrane region" description="Helical" evidence="6">
    <location>
        <begin position="231"/>
        <end position="256"/>
    </location>
</feature>
<keyword evidence="8" id="KW-1185">Reference proteome</keyword>
<keyword evidence="3 6" id="KW-0812">Transmembrane</keyword>
<name>A0ABP5J7T8_9MICC</name>
<proteinExistence type="predicted"/>
<dbReference type="PANTHER" id="PTHR30250">
    <property type="entry name" value="PST FAMILY PREDICTED COLANIC ACID TRANSPORTER"/>
    <property type="match status" value="1"/>
</dbReference>
<feature type="transmembrane region" description="Helical" evidence="6">
    <location>
        <begin position="465"/>
        <end position="486"/>
    </location>
</feature>
<feature type="transmembrane region" description="Helical" evidence="6">
    <location>
        <begin position="268"/>
        <end position="290"/>
    </location>
</feature>
<dbReference type="InterPro" id="IPR050833">
    <property type="entry name" value="Poly_Biosynth_Transport"/>
</dbReference>
<evidence type="ECO:0000256" key="6">
    <source>
        <dbReference type="SAM" id="Phobius"/>
    </source>
</evidence>
<feature type="transmembrane region" description="Helical" evidence="6">
    <location>
        <begin position="380"/>
        <end position="401"/>
    </location>
</feature>
<evidence type="ECO:0000256" key="5">
    <source>
        <dbReference type="ARBA" id="ARBA00023136"/>
    </source>
</evidence>
<dbReference type="EMBL" id="BAAAQA010000006">
    <property type="protein sequence ID" value="GAA2112276.1"/>
    <property type="molecule type" value="Genomic_DNA"/>
</dbReference>
<keyword evidence="2" id="KW-1003">Cell membrane</keyword>
<feature type="transmembrane region" description="Helical" evidence="6">
    <location>
        <begin position="142"/>
        <end position="159"/>
    </location>
</feature>
<accession>A0ABP5J7T8</accession>
<feature type="transmembrane region" description="Helical" evidence="6">
    <location>
        <begin position="407"/>
        <end position="431"/>
    </location>
</feature>
<feature type="transmembrane region" description="Helical" evidence="6">
    <location>
        <begin position="311"/>
        <end position="330"/>
    </location>
</feature>
<evidence type="ECO:0000256" key="1">
    <source>
        <dbReference type="ARBA" id="ARBA00004651"/>
    </source>
</evidence>
<keyword evidence="4 6" id="KW-1133">Transmembrane helix</keyword>
<feature type="transmembrane region" description="Helical" evidence="6">
    <location>
        <begin position="64"/>
        <end position="82"/>
    </location>
</feature>
<feature type="transmembrane region" description="Helical" evidence="6">
    <location>
        <begin position="440"/>
        <end position="459"/>
    </location>
</feature>
<evidence type="ECO:0000256" key="3">
    <source>
        <dbReference type="ARBA" id="ARBA00022692"/>
    </source>
</evidence>
<reference evidence="8" key="1">
    <citation type="journal article" date="2019" name="Int. J. Syst. Evol. Microbiol.">
        <title>The Global Catalogue of Microorganisms (GCM) 10K type strain sequencing project: providing services to taxonomists for standard genome sequencing and annotation.</title>
        <authorList>
            <consortium name="The Broad Institute Genomics Platform"/>
            <consortium name="The Broad Institute Genome Sequencing Center for Infectious Disease"/>
            <person name="Wu L."/>
            <person name="Ma J."/>
        </authorList>
    </citation>
    <scope>NUCLEOTIDE SEQUENCE [LARGE SCALE GENOMIC DNA]</scope>
    <source>
        <strain evidence="8">JCM 15914</strain>
    </source>
</reference>